<keyword evidence="1" id="KW-0732">Signal</keyword>
<dbReference type="InterPro" id="IPR035513">
    <property type="entry name" value="Invertase/methylesterase_inhib"/>
</dbReference>
<dbReference type="AlphaFoldDB" id="A0AAD2ABI4"/>
<proteinExistence type="predicted"/>
<dbReference type="EMBL" id="OU503056">
    <property type="protein sequence ID" value="CAI9785147.1"/>
    <property type="molecule type" value="Genomic_DNA"/>
</dbReference>
<evidence type="ECO:0008006" key="4">
    <source>
        <dbReference type="Google" id="ProtNLM"/>
    </source>
</evidence>
<protein>
    <recommendedName>
        <fullName evidence="4">Pectinesterase inhibitor domain-containing protein</fullName>
    </recommendedName>
</protein>
<gene>
    <name evidence="2" type="ORF">FPE_LOCUS32577</name>
</gene>
<dbReference type="Gene3D" id="1.20.140.40">
    <property type="entry name" value="Invertase/pectin methylesterase inhibitor family protein"/>
    <property type="match status" value="1"/>
</dbReference>
<reference evidence="2" key="1">
    <citation type="submission" date="2023-05" db="EMBL/GenBank/DDBJ databases">
        <authorList>
            <person name="Huff M."/>
        </authorList>
    </citation>
    <scope>NUCLEOTIDE SEQUENCE</scope>
</reference>
<evidence type="ECO:0000313" key="2">
    <source>
        <dbReference type="EMBL" id="CAI9785147.1"/>
    </source>
</evidence>
<keyword evidence="3" id="KW-1185">Reference proteome</keyword>
<evidence type="ECO:0000256" key="1">
    <source>
        <dbReference type="SAM" id="SignalP"/>
    </source>
</evidence>
<dbReference type="SUPFAM" id="SSF101148">
    <property type="entry name" value="Plant invertase/pectin methylesterase inhibitor"/>
    <property type="match status" value="1"/>
</dbReference>
<dbReference type="Proteomes" id="UP000834106">
    <property type="component" value="Chromosome 21"/>
</dbReference>
<name>A0AAD2ABI4_9LAMI</name>
<accession>A0AAD2ABI4</accession>
<feature type="signal peptide" evidence="1">
    <location>
        <begin position="1"/>
        <end position="29"/>
    </location>
</feature>
<sequence>MTLNNNISFSVALVATTVVLFVATANSQATNPCSVADDKALCVALVKGAKTWPEAMTNALEATLQKANVAKTVAYGIPKKLSSTLRPQSKESIEQTCKDAYQNIIDNSKECLGYVKNGDPMNCVDVLNEFGESLPEVSQFNAEMRKFAGTLLAIADTNKKK</sequence>
<evidence type="ECO:0000313" key="3">
    <source>
        <dbReference type="Proteomes" id="UP000834106"/>
    </source>
</evidence>
<organism evidence="2 3">
    <name type="scientific">Fraxinus pennsylvanica</name>
    <dbReference type="NCBI Taxonomy" id="56036"/>
    <lineage>
        <taxon>Eukaryota</taxon>
        <taxon>Viridiplantae</taxon>
        <taxon>Streptophyta</taxon>
        <taxon>Embryophyta</taxon>
        <taxon>Tracheophyta</taxon>
        <taxon>Spermatophyta</taxon>
        <taxon>Magnoliopsida</taxon>
        <taxon>eudicotyledons</taxon>
        <taxon>Gunneridae</taxon>
        <taxon>Pentapetalae</taxon>
        <taxon>asterids</taxon>
        <taxon>lamiids</taxon>
        <taxon>Lamiales</taxon>
        <taxon>Oleaceae</taxon>
        <taxon>Oleeae</taxon>
        <taxon>Fraxinus</taxon>
    </lineage>
</organism>
<feature type="chain" id="PRO_5042267186" description="Pectinesterase inhibitor domain-containing protein" evidence="1">
    <location>
        <begin position="30"/>
        <end position="161"/>
    </location>
</feature>